<dbReference type="PhylomeDB" id="A7T849"/>
<dbReference type="PROSITE" id="PS51257">
    <property type="entry name" value="PROKAR_LIPOPROTEIN"/>
    <property type="match status" value="1"/>
</dbReference>
<sequence length="195" mass="22134">MRTTTNILILNMAVGHVIVTLVGCPITSMWIMDNLTWFGGLAGYITCRIRHVTFFVSCFVSLFRLLFISVDRFLAVKRPLHHKATNSWLKYAVAATWLFALLSVESAMSISLVERGDGKVVCGIQYARRMGIFMMAVFLVILVAMVFIYTWIGYKLWTRHTPGEQQGTVNQRNARTASRATRMIIATLLTFVVCW</sequence>
<dbReference type="OMA" id="WICKTIS"/>
<feature type="non-terminal residue" evidence="11">
    <location>
        <position position="195"/>
    </location>
</feature>
<comment type="subcellular location">
    <subcellularLocation>
        <location evidence="1">Membrane</location>
        <topology evidence="1">Multi-pass membrane protein</topology>
    </subcellularLocation>
</comment>
<comment type="similarity">
    <text evidence="8">Belongs to the G-protein coupled receptor 1 family.</text>
</comment>
<feature type="transmembrane region" description="Helical" evidence="9">
    <location>
        <begin position="91"/>
        <end position="112"/>
    </location>
</feature>
<dbReference type="Proteomes" id="UP000001593">
    <property type="component" value="Unassembled WGS sequence"/>
</dbReference>
<evidence type="ECO:0000259" key="10">
    <source>
        <dbReference type="PROSITE" id="PS50262"/>
    </source>
</evidence>
<evidence type="ECO:0000256" key="7">
    <source>
        <dbReference type="ARBA" id="ARBA00023224"/>
    </source>
</evidence>
<gene>
    <name evidence="11" type="ORF">NEMVEDRAFT_v1g43778</name>
</gene>
<keyword evidence="12" id="KW-1185">Reference proteome</keyword>
<proteinExistence type="inferred from homology"/>
<dbReference type="EMBL" id="DS472480">
    <property type="protein sequence ID" value="EDO27847.1"/>
    <property type="molecule type" value="Genomic_DNA"/>
</dbReference>
<keyword evidence="4 8" id="KW-0297">G-protein coupled receptor</keyword>
<feature type="transmembrane region" description="Helical" evidence="9">
    <location>
        <begin position="7"/>
        <end position="32"/>
    </location>
</feature>
<dbReference type="Pfam" id="PF00001">
    <property type="entry name" value="7tm_1"/>
    <property type="match status" value="1"/>
</dbReference>
<evidence type="ECO:0000313" key="12">
    <source>
        <dbReference type="Proteomes" id="UP000001593"/>
    </source>
</evidence>
<feature type="transmembrane region" description="Helical" evidence="9">
    <location>
        <begin position="52"/>
        <end position="70"/>
    </location>
</feature>
<dbReference type="eggNOG" id="KOG3656">
    <property type="taxonomic scope" value="Eukaryota"/>
</dbReference>
<keyword evidence="3 9" id="KW-1133">Transmembrane helix</keyword>
<evidence type="ECO:0000256" key="3">
    <source>
        <dbReference type="ARBA" id="ARBA00022989"/>
    </source>
</evidence>
<keyword evidence="2 8" id="KW-0812">Transmembrane</keyword>
<evidence type="ECO:0000256" key="6">
    <source>
        <dbReference type="ARBA" id="ARBA00023170"/>
    </source>
</evidence>
<dbReference type="PROSITE" id="PS00237">
    <property type="entry name" value="G_PROTEIN_RECEP_F1_1"/>
    <property type="match status" value="1"/>
</dbReference>
<feature type="transmembrane region" description="Helical" evidence="9">
    <location>
        <begin position="132"/>
        <end position="152"/>
    </location>
</feature>
<accession>A7T849</accession>
<dbReference type="GO" id="GO:0007186">
    <property type="term" value="P:G protein-coupled receptor signaling pathway"/>
    <property type="evidence" value="ECO:0000318"/>
    <property type="project" value="GO_Central"/>
</dbReference>
<evidence type="ECO:0000256" key="2">
    <source>
        <dbReference type="ARBA" id="ARBA00022692"/>
    </source>
</evidence>
<dbReference type="PANTHER" id="PTHR24243:SF208">
    <property type="entry name" value="PYROKININ-1 RECEPTOR"/>
    <property type="match status" value="1"/>
</dbReference>
<dbReference type="Gene3D" id="1.20.1070.10">
    <property type="entry name" value="Rhodopsin 7-helix transmembrane proteins"/>
    <property type="match status" value="1"/>
</dbReference>
<evidence type="ECO:0000313" key="11">
    <source>
        <dbReference type="EMBL" id="EDO27847.1"/>
    </source>
</evidence>
<dbReference type="InterPro" id="IPR000276">
    <property type="entry name" value="GPCR_Rhodpsn"/>
</dbReference>
<dbReference type="GO" id="GO:0005886">
    <property type="term" value="C:plasma membrane"/>
    <property type="evidence" value="ECO:0000318"/>
    <property type="project" value="GO_Central"/>
</dbReference>
<evidence type="ECO:0000256" key="8">
    <source>
        <dbReference type="RuleBase" id="RU000688"/>
    </source>
</evidence>
<evidence type="ECO:0000256" key="5">
    <source>
        <dbReference type="ARBA" id="ARBA00023136"/>
    </source>
</evidence>
<keyword evidence="6 8" id="KW-0675">Receptor</keyword>
<dbReference type="HOGENOM" id="CLU_009579_6_0_1"/>
<evidence type="ECO:0000256" key="1">
    <source>
        <dbReference type="ARBA" id="ARBA00004141"/>
    </source>
</evidence>
<dbReference type="PRINTS" id="PR00237">
    <property type="entry name" value="GPCRRHODOPSN"/>
</dbReference>
<protein>
    <recommendedName>
        <fullName evidence="10">G-protein coupled receptors family 1 profile domain-containing protein</fullName>
    </recommendedName>
</protein>
<dbReference type="CDD" id="cd00637">
    <property type="entry name" value="7tm_classA_rhodopsin-like"/>
    <property type="match status" value="1"/>
</dbReference>
<organism evidence="11 12">
    <name type="scientific">Nematostella vectensis</name>
    <name type="common">Starlet sea anemone</name>
    <dbReference type="NCBI Taxonomy" id="45351"/>
    <lineage>
        <taxon>Eukaryota</taxon>
        <taxon>Metazoa</taxon>
        <taxon>Cnidaria</taxon>
        <taxon>Anthozoa</taxon>
        <taxon>Hexacorallia</taxon>
        <taxon>Actiniaria</taxon>
        <taxon>Edwardsiidae</taxon>
        <taxon>Nematostella</taxon>
    </lineage>
</organism>
<keyword evidence="5 9" id="KW-0472">Membrane</keyword>
<dbReference type="STRING" id="45351.A7T849"/>
<dbReference type="PANTHER" id="PTHR24243">
    <property type="entry name" value="G-PROTEIN COUPLED RECEPTOR"/>
    <property type="match status" value="1"/>
</dbReference>
<keyword evidence="7 8" id="KW-0807">Transducer</keyword>
<name>A7T849_NEMVE</name>
<evidence type="ECO:0000256" key="4">
    <source>
        <dbReference type="ARBA" id="ARBA00023040"/>
    </source>
</evidence>
<dbReference type="PROSITE" id="PS50262">
    <property type="entry name" value="G_PROTEIN_RECEP_F1_2"/>
    <property type="match status" value="1"/>
</dbReference>
<dbReference type="InterPro" id="IPR017452">
    <property type="entry name" value="GPCR_Rhodpsn_7TM"/>
</dbReference>
<evidence type="ECO:0000256" key="9">
    <source>
        <dbReference type="SAM" id="Phobius"/>
    </source>
</evidence>
<dbReference type="SUPFAM" id="SSF81321">
    <property type="entry name" value="Family A G protein-coupled receptor-like"/>
    <property type="match status" value="1"/>
</dbReference>
<feature type="domain" description="G-protein coupled receptors family 1 profile" evidence="10">
    <location>
        <begin position="1"/>
        <end position="195"/>
    </location>
</feature>
<reference evidence="11 12" key="1">
    <citation type="journal article" date="2007" name="Science">
        <title>Sea anemone genome reveals ancestral eumetazoan gene repertoire and genomic organization.</title>
        <authorList>
            <person name="Putnam N.H."/>
            <person name="Srivastava M."/>
            <person name="Hellsten U."/>
            <person name="Dirks B."/>
            <person name="Chapman J."/>
            <person name="Salamov A."/>
            <person name="Terry A."/>
            <person name="Shapiro H."/>
            <person name="Lindquist E."/>
            <person name="Kapitonov V.V."/>
            <person name="Jurka J."/>
            <person name="Genikhovich G."/>
            <person name="Grigoriev I.V."/>
            <person name="Lucas S.M."/>
            <person name="Steele R.E."/>
            <person name="Finnerty J.R."/>
            <person name="Technau U."/>
            <person name="Martindale M.Q."/>
            <person name="Rokhsar D.S."/>
        </authorList>
    </citation>
    <scope>NUCLEOTIDE SEQUENCE [LARGE SCALE GENOMIC DNA]</scope>
    <source>
        <strain evidence="12">CH2 X CH6</strain>
    </source>
</reference>
<dbReference type="GO" id="GO:0032870">
    <property type="term" value="P:cellular response to hormone stimulus"/>
    <property type="evidence" value="ECO:0000318"/>
    <property type="project" value="GO_Central"/>
</dbReference>
<dbReference type="InParanoid" id="A7T849"/>
<dbReference type="AlphaFoldDB" id="A7T849"/>
<dbReference type="GO" id="GO:0004930">
    <property type="term" value="F:G protein-coupled receptor activity"/>
    <property type="evidence" value="ECO:0000318"/>
    <property type="project" value="GO_Central"/>
</dbReference>